<feature type="transmembrane region" description="Helical" evidence="1">
    <location>
        <begin position="23"/>
        <end position="44"/>
    </location>
</feature>
<keyword evidence="1" id="KW-1133">Transmembrane helix</keyword>
<name>A0A843TV48_COLES</name>
<keyword evidence="1" id="KW-0812">Transmembrane</keyword>
<sequence>MDSSYYYYSSPQRQRQHQEGPPLPLHLCFFFLVLLMLLSLSWYLSYEPAFEGLLHHLKLAAVLSPILLLLALHWLSSVGSGRLPLLLPLPERESLHRAGGTPWGVGMLLVFLVVMVSYQS</sequence>
<dbReference type="Proteomes" id="UP000652761">
    <property type="component" value="Unassembled WGS sequence"/>
</dbReference>
<gene>
    <name evidence="2" type="ORF">Taro_007326</name>
</gene>
<dbReference type="AlphaFoldDB" id="A0A843TV48"/>
<feature type="transmembrane region" description="Helical" evidence="1">
    <location>
        <begin position="95"/>
        <end position="118"/>
    </location>
</feature>
<comment type="caution">
    <text evidence="2">The sequence shown here is derived from an EMBL/GenBank/DDBJ whole genome shotgun (WGS) entry which is preliminary data.</text>
</comment>
<evidence type="ECO:0000313" key="2">
    <source>
        <dbReference type="EMBL" id="MQL74955.1"/>
    </source>
</evidence>
<dbReference type="PANTHER" id="PTHR33306:SF5">
    <property type="entry name" value="OXIDOREDUCTASE_TRANSITION METAL ION-BINDING PROTEIN"/>
    <property type="match status" value="1"/>
</dbReference>
<accession>A0A843TV48</accession>
<keyword evidence="1" id="KW-0472">Membrane</keyword>
<feature type="transmembrane region" description="Helical" evidence="1">
    <location>
        <begin position="56"/>
        <end position="75"/>
    </location>
</feature>
<evidence type="ECO:0000256" key="1">
    <source>
        <dbReference type="SAM" id="Phobius"/>
    </source>
</evidence>
<organism evidence="2 3">
    <name type="scientific">Colocasia esculenta</name>
    <name type="common">Wild taro</name>
    <name type="synonym">Arum esculentum</name>
    <dbReference type="NCBI Taxonomy" id="4460"/>
    <lineage>
        <taxon>Eukaryota</taxon>
        <taxon>Viridiplantae</taxon>
        <taxon>Streptophyta</taxon>
        <taxon>Embryophyta</taxon>
        <taxon>Tracheophyta</taxon>
        <taxon>Spermatophyta</taxon>
        <taxon>Magnoliopsida</taxon>
        <taxon>Liliopsida</taxon>
        <taxon>Araceae</taxon>
        <taxon>Aroideae</taxon>
        <taxon>Colocasieae</taxon>
        <taxon>Colocasia</taxon>
    </lineage>
</organism>
<protein>
    <submittedName>
        <fullName evidence="2">Uncharacterized protein</fullName>
    </submittedName>
</protein>
<keyword evidence="3" id="KW-1185">Reference proteome</keyword>
<proteinExistence type="predicted"/>
<evidence type="ECO:0000313" key="3">
    <source>
        <dbReference type="Proteomes" id="UP000652761"/>
    </source>
</evidence>
<dbReference type="PANTHER" id="PTHR33306">
    <property type="entry name" value="EXPRESSED PROTEIN-RELATED-RELATED"/>
    <property type="match status" value="1"/>
</dbReference>
<reference evidence="2" key="1">
    <citation type="submission" date="2017-07" db="EMBL/GenBank/DDBJ databases">
        <title>Taro Niue Genome Assembly and Annotation.</title>
        <authorList>
            <person name="Atibalentja N."/>
            <person name="Keating K."/>
            <person name="Fields C.J."/>
        </authorList>
    </citation>
    <scope>NUCLEOTIDE SEQUENCE</scope>
    <source>
        <strain evidence="2">Niue_2</strain>
        <tissue evidence="2">Leaf</tissue>
    </source>
</reference>
<dbReference type="EMBL" id="NMUH01000229">
    <property type="protein sequence ID" value="MQL74955.1"/>
    <property type="molecule type" value="Genomic_DNA"/>
</dbReference>